<feature type="domain" description="Prohead serine protease" evidence="5">
    <location>
        <begin position="30"/>
        <end position="165"/>
    </location>
</feature>
<evidence type="ECO:0000313" key="6">
    <source>
        <dbReference type="EMBL" id="QDY69809.1"/>
    </source>
</evidence>
<evidence type="ECO:0000259" key="5">
    <source>
        <dbReference type="Pfam" id="PF04586"/>
    </source>
</evidence>
<organism evidence="6 7">
    <name type="scientific">Qingshengfaniella alkalisoli</name>
    <dbReference type="NCBI Taxonomy" id="2599296"/>
    <lineage>
        <taxon>Bacteria</taxon>
        <taxon>Pseudomonadati</taxon>
        <taxon>Pseudomonadota</taxon>
        <taxon>Alphaproteobacteria</taxon>
        <taxon>Rhodobacterales</taxon>
        <taxon>Paracoccaceae</taxon>
        <taxon>Qingshengfaniella</taxon>
    </lineage>
</organism>
<dbReference type="GO" id="GO:0008233">
    <property type="term" value="F:peptidase activity"/>
    <property type="evidence" value="ECO:0007669"/>
    <property type="project" value="UniProtKB-KW"/>
</dbReference>
<evidence type="ECO:0000256" key="1">
    <source>
        <dbReference type="ARBA" id="ARBA00022612"/>
    </source>
</evidence>
<dbReference type="GO" id="GO:0006508">
    <property type="term" value="P:proteolysis"/>
    <property type="evidence" value="ECO:0007669"/>
    <property type="project" value="UniProtKB-KW"/>
</dbReference>
<dbReference type="RefSeq" id="WP_146365186.1">
    <property type="nucleotide sequence ID" value="NZ_CP042261.1"/>
</dbReference>
<dbReference type="Proteomes" id="UP000318483">
    <property type="component" value="Chromosome"/>
</dbReference>
<dbReference type="Pfam" id="PF04586">
    <property type="entry name" value="Peptidase_S78"/>
    <property type="match status" value="1"/>
</dbReference>
<keyword evidence="2 6" id="KW-0645">Protease</keyword>
<keyword evidence="1" id="KW-1188">Viral release from host cell</keyword>
<protein>
    <submittedName>
        <fullName evidence="6">HK97 family phage prohead protease</fullName>
    </submittedName>
</protein>
<dbReference type="InterPro" id="IPR054613">
    <property type="entry name" value="Peptidase_S78_dom"/>
</dbReference>
<dbReference type="OrthoDB" id="7842080at2"/>
<feature type="compositionally biased region" description="Basic residues" evidence="4">
    <location>
        <begin position="176"/>
        <end position="187"/>
    </location>
</feature>
<keyword evidence="3" id="KW-0378">Hydrolase</keyword>
<feature type="region of interest" description="Disordered" evidence="4">
    <location>
        <begin position="160"/>
        <end position="187"/>
    </location>
</feature>
<reference evidence="6 7" key="1">
    <citation type="submission" date="2019-07" db="EMBL/GenBank/DDBJ databases">
        <title>Litoreibacter alkalisoli sp. nov., isolated from saline-alkaline soil.</title>
        <authorList>
            <person name="Wang S."/>
            <person name="Xu L."/>
            <person name="Xing Y.-T."/>
            <person name="Sun J.-Q."/>
        </authorList>
    </citation>
    <scope>NUCLEOTIDE SEQUENCE [LARGE SCALE GENOMIC DNA]</scope>
    <source>
        <strain evidence="6 7">LN3S51</strain>
    </source>
</reference>
<dbReference type="EMBL" id="CP042261">
    <property type="protein sequence ID" value="QDY69809.1"/>
    <property type="molecule type" value="Genomic_DNA"/>
</dbReference>
<dbReference type="NCBIfam" id="TIGR01543">
    <property type="entry name" value="proheadase_HK97"/>
    <property type="match status" value="1"/>
</dbReference>
<sequence length="187" mass="20511">MLWGGSQGGLEIRTTAGGETRLTGRFPYRSPTELRQGRREVFESRAFGSRVSSGEDVHLLVGHDYEKPLASRSAGSLTLSDDDEALSFEARISPEMRAVGFVRDFLGTLAAGLVGGISPGFVVPQGGDEVRHEGGGVLRTVRQANLFEISVVTKPAYPQAQVEARNWTPEPDSRRPPRLHGRNRWRL</sequence>
<keyword evidence="7" id="KW-1185">Reference proteome</keyword>
<dbReference type="AlphaFoldDB" id="A0A5B8I821"/>
<evidence type="ECO:0000313" key="7">
    <source>
        <dbReference type="Proteomes" id="UP000318483"/>
    </source>
</evidence>
<proteinExistence type="predicted"/>
<dbReference type="InterPro" id="IPR006433">
    <property type="entry name" value="Prohead_protease"/>
</dbReference>
<gene>
    <name evidence="6" type="ORF">FPZ52_09370</name>
</gene>
<evidence type="ECO:0000256" key="3">
    <source>
        <dbReference type="ARBA" id="ARBA00022801"/>
    </source>
</evidence>
<evidence type="ECO:0000256" key="4">
    <source>
        <dbReference type="SAM" id="MobiDB-lite"/>
    </source>
</evidence>
<evidence type="ECO:0000256" key="2">
    <source>
        <dbReference type="ARBA" id="ARBA00022670"/>
    </source>
</evidence>
<dbReference type="KEGG" id="lit:FPZ52_09370"/>
<accession>A0A5B8I821</accession>
<name>A0A5B8I821_9RHOB</name>